<evidence type="ECO:0000256" key="1">
    <source>
        <dbReference type="ARBA" id="ARBA00004613"/>
    </source>
</evidence>
<dbReference type="InterPro" id="IPR000734">
    <property type="entry name" value="TAG_lipase"/>
</dbReference>
<keyword evidence="3" id="KW-0964">Secreted</keyword>
<organism evidence="6 7">
    <name type="scientific">Henosepilachna vigintioctopunctata</name>
    <dbReference type="NCBI Taxonomy" id="420089"/>
    <lineage>
        <taxon>Eukaryota</taxon>
        <taxon>Metazoa</taxon>
        <taxon>Ecdysozoa</taxon>
        <taxon>Arthropoda</taxon>
        <taxon>Hexapoda</taxon>
        <taxon>Insecta</taxon>
        <taxon>Pterygota</taxon>
        <taxon>Neoptera</taxon>
        <taxon>Endopterygota</taxon>
        <taxon>Coleoptera</taxon>
        <taxon>Polyphaga</taxon>
        <taxon>Cucujiformia</taxon>
        <taxon>Coccinelloidea</taxon>
        <taxon>Coccinellidae</taxon>
        <taxon>Epilachninae</taxon>
        <taxon>Epilachnini</taxon>
        <taxon>Henosepilachna</taxon>
    </lineage>
</organism>
<dbReference type="GO" id="GO:0017171">
    <property type="term" value="F:serine hydrolase activity"/>
    <property type="evidence" value="ECO:0007669"/>
    <property type="project" value="TreeGrafter"/>
</dbReference>
<dbReference type="PANTHER" id="PTHR11610:SF173">
    <property type="entry name" value="LIPASE DOMAIN-CONTAINING PROTEIN-RELATED"/>
    <property type="match status" value="1"/>
</dbReference>
<proteinExistence type="inferred from homology"/>
<dbReference type="GO" id="GO:0016298">
    <property type="term" value="F:lipase activity"/>
    <property type="evidence" value="ECO:0007669"/>
    <property type="project" value="InterPro"/>
</dbReference>
<dbReference type="GO" id="GO:0016042">
    <property type="term" value="P:lipid catabolic process"/>
    <property type="evidence" value="ECO:0007669"/>
    <property type="project" value="TreeGrafter"/>
</dbReference>
<comment type="subcellular location">
    <subcellularLocation>
        <location evidence="1">Secreted</location>
    </subcellularLocation>
</comment>
<dbReference type="GO" id="GO:0005615">
    <property type="term" value="C:extracellular space"/>
    <property type="evidence" value="ECO:0007669"/>
    <property type="project" value="TreeGrafter"/>
</dbReference>
<evidence type="ECO:0000313" key="7">
    <source>
        <dbReference type="Proteomes" id="UP001431783"/>
    </source>
</evidence>
<dbReference type="AlphaFoldDB" id="A0AAW1UN43"/>
<dbReference type="InterPro" id="IPR013818">
    <property type="entry name" value="Lipase"/>
</dbReference>
<dbReference type="InterPro" id="IPR029058">
    <property type="entry name" value="AB_hydrolase_fold"/>
</dbReference>
<accession>A0AAW1UN43</accession>
<evidence type="ECO:0000256" key="3">
    <source>
        <dbReference type="ARBA" id="ARBA00022525"/>
    </source>
</evidence>
<dbReference type="Pfam" id="PF00151">
    <property type="entry name" value="Lipase"/>
    <property type="match status" value="1"/>
</dbReference>
<gene>
    <name evidence="6" type="ORF">WA026_009188</name>
</gene>
<comment type="similarity">
    <text evidence="2 4">Belongs to the AB hydrolase superfamily. Lipase family.</text>
</comment>
<reference evidence="6 7" key="1">
    <citation type="submission" date="2023-03" db="EMBL/GenBank/DDBJ databases">
        <title>Genome insight into feeding habits of ladybird beetles.</title>
        <authorList>
            <person name="Li H.-S."/>
            <person name="Huang Y.-H."/>
            <person name="Pang H."/>
        </authorList>
    </citation>
    <scope>NUCLEOTIDE SEQUENCE [LARGE SCALE GENOMIC DNA]</scope>
    <source>
        <strain evidence="6">SYSU_2023b</strain>
        <tissue evidence="6">Whole body</tissue>
    </source>
</reference>
<dbReference type="EMBL" id="JARQZJ010000094">
    <property type="protein sequence ID" value="KAK9884952.1"/>
    <property type="molecule type" value="Genomic_DNA"/>
</dbReference>
<evidence type="ECO:0000259" key="5">
    <source>
        <dbReference type="Pfam" id="PF00151"/>
    </source>
</evidence>
<comment type="caution">
    <text evidence="6">The sequence shown here is derived from an EMBL/GenBank/DDBJ whole genome shotgun (WGS) entry which is preliminary data.</text>
</comment>
<sequence length="308" mass="34812">MQSFLNYLVFLNYICFSYAGLNYSTVQFLLATKETRTLDITDLSKPRSLFRPNSEIIVIVPGWTECTTLPWVEDMTKAYFDRTDMDYQIIAVEWGYEANGWYYHVASIVDVIGVFVGDWLIRLAETEGFDLGRYHIVSNSIGCQVAGYLGKYVKKKSGRLLHRITALDAAGPGFFFKGPEERLNKGDAEIIVALHTDCGWKGITIPFADVDLYPNGGIHPQPGCIESKLALEYITEPCSHRRARLLWVESIGKRKFTGTKCDSWESYTKGACDGNEKLDFTGDMRSIKKEHSGLYFTKTNSEAPLIID</sequence>
<dbReference type="Proteomes" id="UP001431783">
    <property type="component" value="Unassembled WGS sequence"/>
</dbReference>
<dbReference type="SUPFAM" id="SSF53474">
    <property type="entry name" value="alpha/beta-Hydrolases"/>
    <property type="match status" value="1"/>
</dbReference>
<dbReference type="PRINTS" id="PR00821">
    <property type="entry name" value="TAGLIPASE"/>
</dbReference>
<dbReference type="Gene3D" id="3.40.50.1820">
    <property type="entry name" value="alpha/beta hydrolase"/>
    <property type="match status" value="1"/>
</dbReference>
<evidence type="ECO:0000313" key="6">
    <source>
        <dbReference type="EMBL" id="KAK9884952.1"/>
    </source>
</evidence>
<protein>
    <recommendedName>
        <fullName evidence="5">Lipase domain-containing protein</fullName>
    </recommendedName>
</protein>
<name>A0AAW1UN43_9CUCU</name>
<evidence type="ECO:0000256" key="4">
    <source>
        <dbReference type="RuleBase" id="RU004262"/>
    </source>
</evidence>
<keyword evidence="7" id="KW-1185">Reference proteome</keyword>
<dbReference type="PANTHER" id="PTHR11610">
    <property type="entry name" value="LIPASE"/>
    <property type="match status" value="1"/>
</dbReference>
<evidence type="ECO:0000256" key="2">
    <source>
        <dbReference type="ARBA" id="ARBA00010701"/>
    </source>
</evidence>
<feature type="domain" description="Lipase" evidence="5">
    <location>
        <begin position="26"/>
        <end position="304"/>
    </location>
</feature>